<dbReference type="OrthoDB" id="3210866at2759"/>
<feature type="region of interest" description="Disordered" evidence="1">
    <location>
        <begin position="89"/>
        <end position="114"/>
    </location>
</feature>
<accession>A0A165CJA4</accession>
<dbReference type="Proteomes" id="UP000077266">
    <property type="component" value="Unassembled WGS sequence"/>
</dbReference>
<feature type="compositionally biased region" description="Polar residues" evidence="1">
    <location>
        <begin position="219"/>
        <end position="236"/>
    </location>
</feature>
<evidence type="ECO:0000313" key="3">
    <source>
        <dbReference type="Proteomes" id="UP000077266"/>
    </source>
</evidence>
<evidence type="ECO:0000313" key="2">
    <source>
        <dbReference type="EMBL" id="KZV82570.1"/>
    </source>
</evidence>
<dbReference type="EMBL" id="KV426315">
    <property type="protein sequence ID" value="KZV82570.1"/>
    <property type="molecule type" value="Genomic_DNA"/>
</dbReference>
<keyword evidence="3" id="KW-1185">Reference proteome</keyword>
<gene>
    <name evidence="2" type="ORF">EXIGLDRAFT_754850</name>
</gene>
<proteinExistence type="predicted"/>
<organism evidence="2 3">
    <name type="scientific">Exidia glandulosa HHB12029</name>
    <dbReference type="NCBI Taxonomy" id="1314781"/>
    <lineage>
        <taxon>Eukaryota</taxon>
        <taxon>Fungi</taxon>
        <taxon>Dikarya</taxon>
        <taxon>Basidiomycota</taxon>
        <taxon>Agaricomycotina</taxon>
        <taxon>Agaricomycetes</taxon>
        <taxon>Auriculariales</taxon>
        <taxon>Exidiaceae</taxon>
        <taxon>Exidia</taxon>
    </lineage>
</organism>
<feature type="region of interest" description="Disordered" evidence="1">
    <location>
        <begin position="215"/>
        <end position="248"/>
    </location>
</feature>
<evidence type="ECO:0008006" key="4">
    <source>
        <dbReference type="Google" id="ProtNLM"/>
    </source>
</evidence>
<dbReference type="InParanoid" id="A0A165CJA4"/>
<dbReference type="AlphaFoldDB" id="A0A165CJA4"/>
<feature type="compositionally biased region" description="Basic residues" evidence="1">
    <location>
        <begin position="91"/>
        <end position="100"/>
    </location>
</feature>
<reference evidence="2 3" key="1">
    <citation type="journal article" date="2016" name="Mol. Biol. Evol.">
        <title>Comparative Genomics of Early-Diverging Mushroom-Forming Fungi Provides Insights into the Origins of Lignocellulose Decay Capabilities.</title>
        <authorList>
            <person name="Nagy L.G."/>
            <person name="Riley R."/>
            <person name="Tritt A."/>
            <person name="Adam C."/>
            <person name="Daum C."/>
            <person name="Floudas D."/>
            <person name="Sun H."/>
            <person name="Yadav J.S."/>
            <person name="Pangilinan J."/>
            <person name="Larsson K.H."/>
            <person name="Matsuura K."/>
            <person name="Barry K."/>
            <person name="Labutti K."/>
            <person name="Kuo R."/>
            <person name="Ohm R.A."/>
            <person name="Bhattacharya S.S."/>
            <person name="Shirouzu T."/>
            <person name="Yoshinaga Y."/>
            <person name="Martin F.M."/>
            <person name="Grigoriev I.V."/>
            <person name="Hibbett D.S."/>
        </authorList>
    </citation>
    <scope>NUCLEOTIDE SEQUENCE [LARGE SCALE GENOMIC DNA]</scope>
    <source>
        <strain evidence="2 3">HHB12029</strain>
    </source>
</reference>
<name>A0A165CJA4_EXIGL</name>
<protein>
    <recommendedName>
        <fullName evidence="4">SAP domain-containing protein</fullName>
    </recommendedName>
</protein>
<sequence length="444" mass="49043">MSETSYDDQGVQLPSDTVFLSRPLWFPFLRDNVTHEELIDLTRLHVKGPNGLKELAKRYRGIPSGMNKADLQRRLWDLAINRAEWPNALHAGKRRSHKGRSATSSTRPKLSDKRTEALLATLPPAATRGHAVRTPAEIAALEQFFADNVALNEAEDRYDAAGEDMQVDVPATSDSTAPHQLYLSEGQFSRISSLVLTTLQTSGLALVPAAHVAQPTPLPSASSGTASTQTRPNTALLSPPEPPTDADRSERTISIFGTDFTFLYSKLPDPPTVQVTENISLLAAHWGDNENEWRTVQASAFLVIAGTSIPLGLWKRVYKGWKGRNDARWKKAKGPWIERKFLVAAFRKAGTEAAFWERFSDAKGEHLGFTKITDALRRARCNAAARIAERAKAQYGASFDDKFGYIKSGKRCVLSRDHAIAKKYIELGNELSAELADGYASEEE</sequence>
<evidence type="ECO:0000256" key="1">
    <source>
        <dbReference type="SAM" id="MobiDB-lite"/>
    </source>
</evidence>